<feature type="compositionally biased region" description="Basic and acidic residues" evidence="1">
    <location>
        <begin position="1"/>
        <end position="18"/>
    </location>
</feature>
<name>A0ABU1IRL1_9BACL</name>
<proteinExistence type="predicted"/>
<feature type="region of interest" description="Disordered" evidence="1">
    <location>
        <begin position="80"/>
        <end position="99"/>
    </location>
</feature>
<accession>A0ABU1IRL1</accession>
<reference evidence="2 3" key="1">
    <citation type="submission" date="2023-07" db="EMBL/GenBank/DDBJ databases">
        <title>Genomic Encyclopedia of Type Strains, Phase IV (KMG-IV): sequencing the most valuable type-strain genomes for metagenomic binning, comparative biology and taxonomic classification.</title>
        <authorList>
            <person name="Goeker M."/>
        </authorList>
    </citation>
    <scope>NUCLEOTIDE SEQUENCE [LARGE SCALE GENOMIC DNA]</scope>
    <source>
        <strain evidence="2 3">DSM 45903</strain>
    </source>
</reference>
<dbReference type="RefSeq" id="WP_309868373.1">
    <property type="nucleotide sequence ID" value="NZ_JAVDQG010000009.1"/>
</dbReference>
<feature type="region of interest" description="Disordered" evidence="1">
    <location>
        <begin position="1"/>
        <end position="32"/>
    </location>
</feature>
<comment type="caution">
    <text evidence="2">The sequence shown here is derived from an EMBL/GenBank/DDBJ whole genome shotgun (WGS) entry which is preliminary data.</text>
</comment>
<organism evidence="2 3">
    <name type="scientific">Desmospora profundinema</name>
    <dbReference type="NCBI Taxonomy" id="1571184"/>
    <lineage>
        <taxon>Bacteria</taxon>
        <taxon>Bacillati</taxon>
        <taxon>Bacillota</taxon>
        <taxon>Bacilli</taxon>
        <taxon>Bacillales</taxon>
        <taxon>Thermoactinomycetaceae</taxon>
        <taxon>Desmospora</taxon>
    </lineage>
</organism>
<keyword evidence="3" id="KW-1185">Reference proteome</keyword>
<evidence type="ECO:0000256" key="1">
    <source>
        <dbReference type="SAM" id="MobiDB-lite"/>
    </source>
</evidence>
<dbReference type="Gene3D" id="3.30.360.10">
    <property type="entry name" value="Dihydrodipicolinate Reductase, domain 2"/>
    <property type="match status" value="1"/>
</dbReference>
<gene>
    <name evidence="2" type="ORF">JOE21_003378</name>
</gene>
<sequence length="99" mass="11065">MKNDKEVWIQPKNGEKEMIPLSRTPLPPSEMGESASRYFAAAHPFLDNLATSILSDQPSPTLPTFEDGHRIQIILDSVRQSHETGKRVHVSTNQEPTSV</sequence>
<evidence type="ECO:0000313" key="3">
    <source>
        <dbReference type="Proteomes" id="UP001185012"/>
    </source>
</evidence>
<protein>
    <submittedName>
        <fullName evidence="2">Dehydrogenase</fullName>
    </submittedName>
</protein>
<dbReference type="Proteomes" id="UP001185012">
    <property type="component" value="Unassembled WGS sequence"/>
</dbReference>
<evidence type="ECO:0000313" key="2">
    <source>
        <dbReference type="EMBL" id="MDR6227363.1"/>
    </source>
</evidence>
<dbReference type="EMBL" id="JAVDQG010000009">
    <property type="protein sequence ID" value="MDR6227363.1"/>
    <property type="molecule type" value="Genomic_DNA"/>
</dbReference>
<feature type="compositionally biased region" description="Polar residues" evidence="1">
    <location>
        <begin position="90"/>
        <end position="99"/>
    </location>
</feature>